<dbReference type="Pfam" id="PF16192">
    <property type="entry name" value="PMT_4TMC"/>
    <property type="match status" value="1"/>
</dbReference>
<comment type="similarity">
    <text evidence="3 10">Belongs to the glycosyltransferase 39 family.</text>
</comment>
<feature type="transmembrane region" description="Helical" evidence="10">
    <location>
        <begin position="268"/>
        <end position="288"/>
    </location>
</feature>
<evidence type="ECO:0000256" key="5">
    <source>
        <dbReference type="ARBA" id="ARBA00022679"/>
    </source>
</evidence>
<keyword evidence="7 10" id="KW-1133">Transmembrane helix</keyword>
<keyword evidence="14" id="KW-1185">Reference proteome</keyword>
<dbReference type="GO" id="GO:0012505">
    <property type="term" value="C:endomembrane system"/>
    <property type="evidence" value="ECO:0007669"/>
    <property type="project" value="UniProtKB-SubCell"/>
</dbReference>
<feature type="domain" description="Protein O-mannosyl-transferase C-terminal four TM" evidence="12">
    <location>
        <begin position="319"/>
        <end position="508"/>
    </location>
</feature>
<reference evidence="13 14" key="1">
    <citation type="submission" date="2014-08" db="EMBL/GenBank/DDBJ databases">
        <title>Complete genome sequence of Corynebacterium aquilae S-613T(T) (=DSM 44791(T)), isolated from the choana of a healthy golden eagle.</title>
        <authorList>
            <person name="Ruckert C."/>
            <person name="Albersmeier A."/>
            <person name="Winkler A."/>
            <person name="Kalinowski J."/>
        </authorList>
    </citation>
    <scope>NUCLEOTIDE SEQUENCE [LARGE SCALE GENOMIC DNA]</scope>
    <source>
        <strain evidence="13 14">S-613</strain>
    </source>
</reference>
<proteinExistence type="inferred from homology"/>
<evidence type="ECO:0000256" key="9">
    <source>
        <dbReference type="ARBA" id="ARBA00093617"/>
    </source>
</evidence>
<sequence length="509" mass="57597">MPAGPPRYARDIPAPTPRLAWTRTDTIITVLITLAGIISRFTALGRATGSGTPVFDEKHYVPQAFDMVQSTSNPLIGGIESNPGYGLVVHPPLAKQLIALGEYIFGYTPWGWRLMTAIFGVLVLVMIYLLGREISRSRWVGGIAALLATIDGVLVVASRFGMLDIFLTLFVLTATYALARDHEDTLSRFHAAYTHNLLHHTDLGPYMGFRWWRFAAGVSCGLALSVKWSGLYYMAFFGLYLVAHDYWLRRRYTITKPLIGAITRDGFASFFAIVIVPIIIYALSWRAWFASETSVYRHARAQGLYDDDSYLSLLPDALGSWIYYHRSVLSFHASLTTSNGHHHPWESKPFTWLVSGRPILYLSDRDITCFGGQTCDRLIYMFGVPTVWWLTIPVLLWALWMTLKKHTWATTLPLYAFAAGFIPWVIGYDRQMYFFYATGLVPFTLILLAQALDRIRTHGIKGNTLAGERLVQVYLALCVASFFFWLPIIYGIALPKPIFDSLLWMPSWK</sequence>
<dbReference type="GO" id="GO:0004169">
    <property type="term" value="F:dolichyl-phosphate-mannose-protein mannosyltransferase activity"/>
    <property type="evidence" value="ECO:0007669"/>
    <property type="project" value="UniProtKB-UniRule"/>
</dbReference>
<evidence type="ECO:0000256" key="4">
    <source>
        <dbReference type="ARBA" id="ARBA00022676"/>
    </source>
</evidence>
<dbReference type="STRING" id="1431546.CAQU_03925"/>
<evidence type="ECO:0000256" key="1">
    <source>
        <dbReference type="ARBA" id="ARBA00004127"/>
    </source>
</evidence>
<feature type="transmembrane region" description="Helical" evidence="10">
    <location>
        <begin position="137"/>
        <end position="156"/>
    </location>
</feature>
<evidence type="ECO:0000259" key="11">
    <source>
        <dbReference type="Pfam" id="PF02366"/>
    </source>
</evidence>
<evidence type="ECO:0000313" key="14">
    <source>
        <dbReference type="Proteomes" id="UP000185478"/>
    </source>
</evidence>
<evidence type="ECO:0000256" key="3">
    <source>
        <dbReference type="ARBA" id="ARBA00007222"/>
    </source>
</evidence>
<keyword evidence="8 10" id="KW-0472">Membrane</keyword>
<dbReference type="InterPro" id="IPR003342">
    <property type="entry name" value="ArnT-like_N"/>
</dbReference>
<dbReference type="KEGG" id="caqu:CAQU_03925"/>
<dbReference type="GO" id="GO:0005886">
    <property type="term" value="C:plasma membrane"/>
    <property type="evidence" value="ECO:0007669"/>
    <property type="project" value="UniProtKB-SubCell"/>
</dbReference>
<dbReference type="PANTHER" id="PTHR10050:SF46">
    <property type="entry name" value="PROTEIN O-MANNOSYL-TRANSFERASE 2"/>
    <property type="match status" value="1"/>
</dbReference>
<name>A0A1L7CEV3_9CORY</name>
<dbReference type="InterPro" id="IPR027005">
    <property type="entry name" value="PMT-like"/>
</dbReference>
<dbReference type="RefSeq" id="WP_075728360.1">
    <property type="nucleotide sequence ID" value="NZ_CP009245.1"/>
</dbReference>
<dbReference type="EMBL" id="CP009245">
    <property type="protein sequence ID" value="APT84358.1"/>
    <property type="molecule type" value="Genomic_DNA"/>
</dbReference>
<feature type="transmembrane region" description="Helical" evidence="10">
    <location>
        <begin position="407"/>
        <end position="426"/>
    </location>
</feature>
<evidence type="ECO:0000256" key="8">
    <source>
        <dbReference type="ARBA" id="ARBA00023136"/>
    </source>
</evidence>
<protein>
    <recommendedName>
        <fullName evidence="9 10">Polyprenol-phosphate-mannose--protein mannosyltransferase</fullName>
        <ecNumber evidence="10">2.4.1.-</ecNumber>
    </recommendedName>
</protein>
<feature type="transmembrane region" description="Helical" evidence="10">
    <location>
        <begin position="231"/>
        <end position="248"/>
    </location>
</feature>
<dbReference type="InterPro" id="IPR032421">
    <property type="entry name" value="PMT_4TMC"/>
</dbReference>
<keyword evidence="5 10" id="KW-0808">Transferase</keyword>
<comment type="pathway">
    <text evidence="2 10">Protein modification; protein glycosylation.</text>
</comment>
<evidence type="ECO:0000259" key="12">
    <source>
        <dbReference type="Pfam" id="PF16192"/>
    </source>
</evidence>
<dbReference type="EC" id="2.4.1.-" evidence="10"/>
<keyword evidence="6 10" id="KW-0812">Transmembrane</keyword>
<dbReference type="AlphaFoldDB" id="A0A1L7CEV3"/>
<comment type="function">
    <text evidence="10">Protein O-mannosyltransferase that catalyzes the transfer of a single mannose residue from a polyprenol phospho-mannosyl lipidic donor to the hydroxyl group of selected serine and threonine residues in acceptor proteins.</text>
</comment>
<gene>
    <name evidence="13" type="ORF">CAQU_03925</name>
</gene>
<accession>A0A1L7CEV3</accession>
<evidence type="ECO:0000313" key="13">
    <source>
        <dbReference type="EMBL" id="APT84358.1"/>
    </source>
</evidence>
<feature type="domain" description="ArnT-like N-terminal" evidence="11">
    <location>
        <begin position="110"/>
        <end position="283"/>
    </location>
</feature>
<evidence type="ECO:0000256" key="7">
    <source>
        <dbReference type="ARBA" id="ARBA00022989"/>
    </source>
</evidence>
<dbReference type="Pfam" id="PF02366">
    <property type="entry name" value="PMT"/>
    <property type="match status" value="1"/>
</dbReference>
<dbReference type="UniPathway" id="UPA00378"/>
<feature type="transmembrane region" description="Helical" evidence="10">
    <location>
        <begin position="378"/>
        <end position="400"/>
    </location>
</feature>
<keyword evidence="10" id="KW-1003">Cell membrane</keyword>
<evidence type="ECO:0000256" key="6">
    <source>
        <dbReference type="ARBA" id="ARBA00022692"/>
    </source>
</evidence>
<dbReference type="PANTHER" id="PTHR10050">
    <property type="entry name" value="DOLICHYL-PHOSPHATE-MANNOSE--PROTEIN MANNOSYLTRANSFERASE"/>
    <property type="match status" value="1"/>
</dbReference>
<feature type="transmembrane region" description="Helical" evidence="10">
    <location>
        <begin position="473"/>
        <end position="493"/>
    </location>
</feature>
<feature type="transmembrane region" description="Helical" evidence="10">
    <location>
        <begin position="20"/>
        <end position="38"/>
    </location>
</feature>
<dbReference type="Proteomes" id="UP000185478">
    <property type="component" value="Chromosome"/>
</dbReference>
<keyword evidence="4 10" id="KW-0328">Glycosyltransferase</keyword>
<evidence type="ECO:0000256" key="10">
    <source>
        <dbReference type="RuleBase" id="RU367007"/>
    </source>
</evidence>
<comment type="subcellular location">
    <subcellularLocation>
        <location evidence="10">Cell membrane</location>
    </subcellularLocation>
    <subcellularLocation>
        <location evidence="1">Endomembrane system</location>
        <topology evidence="1">Multi-pass membrane protein</topology>
    </subcellularLocation>
</comment>
<feature type="transmembrane region" description="Helical" evidence="10">
    <location>
        <begin position="110"/>
        <end position="131"/>
    </location>
</feature>
<evidence type="ECO:0000256" key="2">
    <source>
        <dbReference type="ARBA" id="ARBA00004922"/>
    </source>
</evidence>
<feature type="transmembrane region" description="Helical" evidence="10">
    <location>
        <begin position="432"/>
        <end position="452"/>
    </location>
</feature>
<organism evidence="13 14">
    <name type="scientific">Corynebacterium aquilae DSM 44791</name>
    <dbReference type="NCBI Taxonomy" id="1431546"/>
    <lineage>
        <taxon>Bacteria</taxon>
        <taxon>Bacillati</taxon>
        <taxon>Actinomycetota</taxon>
        <taxon>Actinomycetes</taxon>
        <taxon>Mycobacteriales</taxon>
        <taxon>Corynebacteriaceae</taxon>
        <taxon>Corynebacterium</taxon>
    </lineage>
</organism>